<feature type="region of interest" description="Disordered" evidence="1">
    <location>
        <begin position="1"/>
        <end position="67"/>
    </location>
</feature>
<dbReference type="Proteomes" id="UP000799767">
    <property type="component" value="Unassembled WGS sequence"/>
</dbReference>
<dbReference type="OrthoDB" id="8436363at2759"/>
<feature type="compositionally biased region" description="Acidic residues" evidence="1">
    <location>
        <begin position="941"/>
        <end position="956"/>
    </location>
</feature>
<feature type="compositionally biased region" description="Low complexity" evidence="1">
    <location>
        <begin position="917"/>
        <end position="935"/>
    </location>
</feature>
<dbReference type="AlphaFoldDB" id="A0A6A6PWL0"/>
<accession>A0A6A6PWL0</accession>
<feature type="compositionally biased region" description="Low complexity" evidence="1">
    <location>
        <begin position="234"/>
        <end position="263"/>
    </location>
</feature>
<feature type="region of interest" description="Disordered" evidence="1">
    <location>
        <begin position="899"/>
        <end position="975"/>
    </location>
</feature>
<dbReference type="EMBL" id="MU001634">
    <property type="protein sequence ID" value="KAF2484059.1"/>
    <property type="molecule type" value="Genomic_DNA"/>
</dbReference>
<sequence length="1089" mass="118888">MQPPKQTPSTPPTPNGLSNESAAAIAAETVGSPPLKQKDSSFFSSLKRTLSANSQTGGIPKMPGQGAPCARRVLNIDPNRERCNVPEMDSSRLRRVSFCVDVEIAGGPKYADEDDEDDKKSKKKDFKAKERAEGEALKHPEAIKEEKEKECEAVMENKVASNGLGPRDSTEDVSGSPDADGNDGDRDSAARKREKKKQSEIERKERKEKRRRRAEESGAIPVELPLDGDAGVSKAAAPANGAAPKGAANGTATAPKTPTQPQPHANSKQDRPTTDPVRIYRRCCQLRESPILKRITEQLMNPKCMQPDEPGVVHCLDLTGSRLQLADVVSLGDWLAVVPVKDLKLEDADLSDEGVRCILAGLLAAKRPGPTKRKSLTPRHREGIPFEPYQERSGVIEKITLKNNPRLTRVGWKHISLFLYMCRSLRAIDLSMNFFPETLPPSAQVTPIKSSQNNAPNGKPEELDAAEALYQCLSERLGGQKLEELIMSECGLSSAQIRKVVDGVMAVQVKRLGLAGNHLDDEGLEYVLEYVRSGMCQALDLGANDLRGKLGLIGEAIVATVREDRPCWGLCLAGCNLDTASLKPLLAQLVKLPSFKFMDLSHNPNLGSDDDSLMPLLGRYLGQLPEFKRLHLTDVNMSPSQAISLANILPECPLAHLNILENPQLTALANATTEADQEEACALYASLMAAVRVSGTLMCIDVDVPSAENSDIVKALAKQVVAYSLRNMETFAISEVTGAAPSMANATAALTAQHGGEKGVKEFAVPDVLMSLVGHVDGVPENHDHDDPAPDEDYIVGGTGVVKALQYVLGGERMTSTMSPTTTGANTPTRPTSSGGLVEPGKAKKMSKNLLSSARKIRDRLQPALMKESAAGGDEVQYRRLMFLDQTLQNIIERFEEEYPETRLAPPSPKPAASVRSSYTDQSTASASATTQATDVGTTGSEDDEEVLSGGDDEDRFDNTHLHHTSRQNSEVNIISRQQTREEGHLHRLGQKLRRDVLETPTSIDFQDVPWRRREEDERFRKVAEKIEDLDGRELRHLVTTNGWDEAIKKLGANVGDLRHLQEEDPEAWELFKEAQEKAILNRTGSVAE</sequence>
<dbReference type="InterPro" id="IPR032675">
    <property type="entry name" value="LRR_dom_sf"/>
</dbReference>
<feature type="compositionally biased region" description="Low complexity" evidence="1">
    <location>
        <begin position="815"/>
        <end position="833"/>
    </location>
</feature>
<organism evidence="2 3">
    <name type="scientific">Neohortaea acidophila</name>
    <dbReference type="NCBI Taxonomy" id="245834"/>
    <lineage>
        <taxon>Eukaryota</taxon>
        <taxon>Fungi</taxon>
        <taxon>Dikarya</taxon>
        <taxon>Ascomycota</taxon>
        <taxon>Pezizomycotina</taxon>
        <taxon>Dothideomycetes</taxon>
        <taxon>Dothideomycetidae</taxon>
        <taxon>Mycosphaerellales</taxon>
        <taxon>Teratosphaeriaceae</taxon>
        <taxon>Neohortaea</taxon>
    </lineage>
</organism>
<feature type="region of interest" description="Disordered" evidence="1">
    <location>
        <begin position="105"/>
        <end position="276"/>
    </location>
</feature>
<name>A0A6A6PWL0_9PEZI</name>
<evidence type="ECO:0000313" key="2">
    <source>
        <dbReference type="EMBL" id="KAF2484059.1"/>
    </source>
</evidence>
<evidence type="ECO:0008006" key="4">
    <source>
        <dbReference type="Google" id="ProtNLM"/>
    </source>
</evidence>
<feature type="compositionally biased region" description="Polar residues" evidence="1">
    <location>
        <begin position="40"/>
        <end position="57"/>
    </location>
</feature>
<gene>
    <name evidence="2" type="ORF">BDY17DRAFT_248225</name>
</gene>
<reference evidence="2" key="1">
    <citation type="journal article" date="2020" name="Stud. Mycol.">
        <title>101 Dothideomycetes genomes: a test case for predicting lifestyles and emergence of pathogens.</title>
        <authorList>
            <person name="Haridas S."/>
            <person name="Albert R."/>
            <person name="Binder M."/>
            <person name="Bloem J."/>
            <person name="Labutti K."/>
            <person name="Salamov A."/>
            <person name="Andreopoulos B."/>
            <person name="Baker S."/>
            <person name="Barry K."/>
            <person name="Bills G."/>
            <person name="Bluhm B."/>
            <person name="Cannon C."/>
            <person name="Castanera R."/>
            <person name="Culley D."/>
            <person name="Daum C."/>
            <person name="Ezra D."/>
            <person name="Gonzalez J."/>
            <person name="Henrissat B."/>
            <person name="Kuo A."/>
            <person name="Liang C."/>
            <person name="Lipzen A."/>
            <person name="Lutzoni F."/>
            <person name="Magnuson J."/>
            <person name="Mondo S."/>
            <person name="Nolan M."/>
            <person name="Ohm R."/>
            <person name="Pangilinan J."/>
            <person name="Park H.-J."/>
            <person name="Ramirez L."/>
            <person name="Alfaro M."/>
            <person name="Sun H."/>
            <person name="Tritt A."/>
            <person name="Yoshinaga Y."/>
            <person name="Zwiers L.-H."/>
            <person name="Turgeon B."/>
            <person name="Goodwin S."/>
            <person name="Spatafora J."/>
            <person name="Crous P."/>
            <person name="Grigoriev I."/>
        </authorList>
    </citation>
    <scope>NUCLEOTIDE SEQUENCE</scope>
    <source>
        <strain evidence="2">CBS 113389</strain>
    </source>
</reference>
<dbReference type="GeneID" id="54471891"/>
<feature type="compositionally biased region" description="Basic and acidic residues" evidence="1">
    <location>
        <begin position="183"/>
        <end position="205"/>
    </location>
</feature>
<dbReference type="RefSeq" id="XP_033590629.1">
    <property type="nucleotide sequence ID" value="XM_033730889.1"/>
</dbReference>
<keyword evidence="3" id="KW-1185">Reference proteome</keyword>
<protein>
    <recommendedName>
        <fullName evidence="4">Cell wall biogenesis protein Mhp1</fullName>
    </recommendedName>
</protein>
<feature type="compositionally biased region" description="Basic and acidic residues" evidence="1">
    <location>
        <begin position="127"/>
        <end position="152"/>
    </location>
</feature>
<dbReference type="SUPFAM" id="SSF52047">
    <property type="entry name" value="RNI-like"/>
    <property type="match status" value="1"/>
</dbReference>
<evidence type="ECO:0000313" key="3">
    <source>
        <dbReference type="Proteomes" id="UP000799767"/>
    </source>
</evidence>
<feature type="region of interest" description="Disordered" evidence="1">
    <location>
        <begin position="814"/>
        <end position="847"/>
    </location>
</feature>
<feature type="compositionally biased region" description="Pro residues" evidence="1">
    <location>
        <begin position="1"/>
        <end position="14"/>
    </location>
</feature>
<evidence type="ECO:0000256" key="1">
    <source>
        <dbReference type="SAM" id="MobiDB-lite"/>
    </source>
</evidence>
<dbReference type="Gene3D" id="3.80.10.10">
    <property type="entry name" value="Ribonuclease Inhibitor"/>
    <property type="match status" value="2"/>
</dbReference>
<proteinExistence type="predicted"/>